<evidence type="ECO:0000313" key="4">
    <source>
        <dbReference type="Proteomes" id="UP001278500"/>
    </source>
</evidence>
<feature type="transmembrane region" description="Helical" evidence="2">
    <location>
        <begin position="168"/>
        <end position="190"/>
    </location>
</feature>
<feature type="compositionally biased region" description="Basic and acidic residues" evidence="1">
    <location>
        <begin position="460"/>
        <end position="471"/>
    </location>
</feature>
<evidence type="ECO:0000313" key="3">
    <source>
        <dbReference type="EMBL" id="KAK3356108.1"/>
    </source>
</evidence>
<dbReference type="GeneID" id="87868418"/>
<dbReference type="Proteomes" id="UP001278500">
    <property type="component" value="Unassembled WGS sequence"/>
</dbReference>
<gene>
    <name evidence="3" type="ORF">B0H65DRAFT_67774</name>
</gene>
<keyword evidence="2" id="KW-0472">Membrane</keyword>
<proteinExistence type="predicted"/>
<dbReference type="GO" id="GO:0016020">
    <property type="term" value="C:membrane"/>
    <property type="evidence" value="ECO:0007669"/>
    <property type="project" value="TreeGrafter"/>
</dbReference>
<keyword evidence="4" id="KW-1185">Reference proteome</keyword>
<feature type="compositionally biased region" description="Basic and acidic residues" evidence="1">
    <location>
        <begin position="511"/>
        <end position="526"/>
    </location>
</feature>
<dbReference type="PANTHER" id="PTHR31735">
    <property type="entry name" value="VACUOLAR MEMBRANE PROTEIN YPL162C"/>
    <property type="match status" value="1"/>
</dbReference>
<keyword evidence="2" id="KW-1133">Transmembrane helix</keyword>
<keyword evidence="2" id="KW-0812">Transmembrane</keyword>
<feature type="region of interest" description="Disordered" evidence="1">
    <location>
        <begin position="136"/>
        <end position="162"/>
    </location>
</feature>
<feature type="region of interest" description="Disordered" evidence="1">
    <location>
        <begin position="414"/>
        <end position="526"/>
    </location>
</feature>
<dbReference type="InterPro" id="IPR022127">
    <property type="entry name" value="STIMATE/YPL162C"/>
</dbReference>
<feature type="transmembrane region" description="Helical" evidence="2">
    <location>
        <begin position="339"/>
        <end position="359"/>
    </location>
</feature>
<reference evidence="3" key="1">
    <citation type="journal article" date="2023" name="Mol. Phylogenet. Evol.">
        <title>Genome-scale phylogeny and comparative genomics of the fungal order Sordariales.</title>
        <authorList>
            <person name="Hensen N."/>
            <person name="Bonometti L."/>
            <person name="Westerberg I."/>
            <person name="Brannstrom I.O."/>
            <person name="Guillou S."/>
            <person name="Cros-Aarteil S."/>
            <person name="Calhoun S."/>
            <person name="Haridas S."/>
            <person name="Kuo A."/>
            <person name="Mondo S."/>
            <person name="Pangilinan J."/>
            <person name="Riley R."/>
            <person name="LaButti K."/>
            <person name="Andreopoulos B."/>
            <person name="Lipzen A."/>
            <person name="Chen C."/>
            <person name="Yan M."/>
            <person name="Daum C."/>
            <person name="Ng V."/>
            <person name="Clum A."/>
            <person name="Steindorff A."/>
            <person name="Ohm R.A."/>
            <person name="Martin F."/>
            <person name="Silar P."/>
            <person name="Natvig D.O."/>
            <person name="Lalanne C."/>
            <person name="Gautier V."/>
            <person name="Ament-Velasquez S.L."/>
            <person name="Kruys A."/>
            <person name="Hutchinson M.I."/>
            <person name="Powell A.J."/>
            <person name="Barry K."/>
            <person name="Miller A.N."/>
            <person name="Grigoriev I.V."/>
            <person name="Debuchy R."/>
            <person name="Gladieux P."/>
            <person name="Hiltunen Thoren M."/>
            <person name="Johannesson H."/>
        </authorList>
    </citation>
    <scope>NUCLEOTIDE SEQUENCE</scope>
    <source>
        <strain evidence="3">CBS 560.94</strain>
    </source>
</reference>
<organism evidence="3 4">
    <name type="scientific">Neurospora tetraspora</name>
    <dbReference type="NCBI Taxonomy" id="94610"/>
    <lineage>
        <taxon>Eukaryota</taxon>
        <taxon>Fungi</taxon>
        <taxon>Dikarya</taxon>
        <taxon>Ascomycota</taxon>
        <taxon>Pezizomycotina</taxon>
        <taxon>Sordariomycetes</taxon>
        <taxon>Sordariomycetidae</taxon>
        <taxon>Sordariales</taxon>
        <taxon>Sordariaceae</taxon>
        <taxon>Neurospora</taxon>
    </lineage>
</organism>
<feature type="compositionally biased region" description="Basic and acidic residues" evidence="1">
    <location>
        <begin position="87"/>
        <end position="109"/>
    </location>
</feature>
<feature type="transmembrane region" description="Helical" evidence="2">
    <location>
        <begin position="379"/>
        <end position="400"/>
    </location>
</feature>
<sequence>MFSPGNGGPPLQQPPPPGPLAPGPGPLSAIPHLSFSRYRRNVDIRLDAPVVQVARGTLPSHHRVRIGTVVGGLRRRLGGEAAAGVDTRPDYFVDPRVGNDDHDTDAKDTEPQPFETFPHVVNPPAPAGTVISVTMTPTSQATSTPQPTSPTSASPMSQQTDNNTECRLLGPFAILVQIALGCLAISSLVYKRWRERPQRPVKIWFFDVSKQVFGSVLVHAANVFMSMLTSGKFEIKVLDPVAVAVGTKMVKRAVEYGILNARGEDEYTPNPCSFYLLNLAIDTTLGIPVLILIVRLLSRGLTYTPLGQPPESLQSGNYTPLHSPPGTKPRWGWWFKQSIIYFIGLLGMKFCVLIIFMVFPWISRVGDWALGWTEGNERLQIVFVMMLFPLIMNALQYYIIDSYIKKEEKIPEEGAESEGLVTGRGDAEAAGAEERRGSVYDVISGSDEGGNSGSDSDGEELPKDKAAEVGKKGAKTKPKVREEEYDPAVDGDTPTVIGSSSSAVSGVSGSIREERIKESASLISHD</sequence>
<dbReference type="AlphaFoldDB" id="A0AAE0MXN2"/>
<accession>A0AAE0MXN2</accession>
<dbReference type="Pfam" id="PF12400">
    <property type="entry name" value="STIMATE"/>
    <property type="match status" value="1"/>
</dbReference>
<comment type="caution">
    <text evidence="3">The sequence shown here is derived from an EMBL/GenBank/DDBJ whole genome shotgun (WGS) entry which is preliminary data.</text>
</comment>
<evidence type="ECO:0000256" key="2">
    <source>
        <dbReference type="SAM" id="Phobius"/>
    </source>
</evidence>
<feature type="compositionally biased region" description="Low complexity" evidence="1">
    <location>
        <begin position="496"/>
        <end position="510"/>
    </location>
</feature>
<dbReference type="RefSeq" id="XP_062687485.1">
    <property type="nucleotide sequence ID" value="XM_062831264.1"/>
</dbReference>
<evidence type="ECO:0000256" key="1">
    <source>
        <dbReference type="SAM" id="MobiDB-lite"/>
    </source>
</evidence>
<name>A0AAE0MXN2_9PEZI</name>
<feature type="compositionally biased region" description="Pro residues" evidence="1">
    <location>
        <begin position="11"/>
        <end position="25"/>
    </location>
</feature>
<feature type="region of interest" description="Disordered" evidence="1">
    <location>
        <begin position="1"/>
        <end position="28"/>
    </location>
</feature>
<feature type="compositionally biased region" description="Low complexity" evidence="1">
    <location>
        <begin position="136"/>
        <end position="160"/>
    </location>
</feature>
<feature type="region of interest" description="Disordered" evidence="1">
    <location>
        <begin position="86"/>
        <end position="109"/>
    </location>
</feature>
<reference evidence="3" key="2">
    <citation type="submission" date="2023-06" db="EMBL/GenBank/DDBJ databases">
        <authorList>
            <consortium name="Lawrence Berkeley National Laboratory"/>
            <person name="Haridas S."/>
            <person name="Hensen N."/>
            <person name="Bonometti L."/>
            <person name="Westerberg I."/>
            <person name="Brannstrom I.O."/>
            <person name="Guillou S."/>
            <person name="Cros-Aarteil S."/>
            <person name="Calhoun S."/>
            <person name="Kuo A."/>
            <person name="Mondo S."/>
            <person name="Pangilinan J."/>
            <person name="Riley R."/>
            <person name="Labutti K."/>
            <person name="Andreopoulos B."/>
            <person name="Lipzen A."/>
            <person name="Chen C."/>
            <person name="Yanf M."/>
            <person name="Daum C."/>
            <person name="Ng V."/>
            <person name="Clum A."/>
            <person name="Steindorff A."/>
            <person name="Ohm R."/>
            <person name="Martin F."/>
            <person name="Silar P."/>
            <person name="Natvig D."/>
            <person name="Lalanne C."/>
            <person name="Gautier V."/>
            <person name="Ament-Velasquez S.L."/>
            <person name="Kruys A."/>
            <person name="Hutchinson M.I."/>
            <person name="Powell A.J."/>
            <person name="Barry K."/>
            <person name="Miller A.N."/>
            <person name="Grigoriev I.V."/>
            <person name="Debuchy R."/>
            <person name="Gladieux P."/>
            <person name="Thoren M.H."/>
            <person name="Johannesson H."/>
        </authorList>
    </citation>
    <scope>NUCLEOTIDE SEQUENCE</scope>
    <source>
        <strain evidence="3">CBS 560.94</strain>
    </source>
</reference>
<protein>
    <submittedName>
        <fullName evidence="3">Vacuolar membrane protein-domain-containing protein</fullName>
    </submittedName>
</protein>
<feature type="transmembrane region" description="Helical" evidence="2">
    <location>
        <begin position="211"/>
        <end position="229"/>
    </location>
</feature>
<feature type="transmembrane region" description="Helical" evidence="2">
    <location>
        <begin position="274"/>
        <end position="297"/>
    </location>
</feature>
<dbReference type="EMBL" id="JAUEPP010000001">
    <property type="protein sequence ID" value="KAK3356108.1"/>
    <property type="molecule type" value="Genomic_DNA"/>
</dbReference>
<dbReference type="PANTHER" id="PTHR31735:SF1">
    <property type="entry name" value="VACUOLAR MEMBRANE PROTEIN YPL162C"/>
    <property type="match status" value="1"/>
</dbReference>